<evidence type="ECO:0000256" key="2">
    <source>
        <dbReference type="ARBA" id="ARBA00022553"/>
    </source>
</evidence>
<evidence type="ECO:0000256" key="3">
    <source>
        <dbReference type="ARBA" id="ARBA00022588"/>
    </source>
</evidence>
<keyword evidence="3" id="KW-0399">Innate immunity</keyword>
<evidence type="ECO:0000256" key="5">
    <source>
        <dbReference type="ARBA" id="ARBA00022859"/>
    </source>
</evidence>
<proteinExistence type="predicted"/>
<gene>
    <name evidence="8" type="ORF">MAR_022352</name>
</gene>
<dbReference type="Pfam" id="PF16739">
    <property type="entry name" value="CARD_2"/>
    <property type="match status" value="1"/>
</dbReference>
<keyword evidence="1" id="KW-1017">Isopeptide bond</keyword>
<dbReference type="SUPFAM" id="SSF47986">
    <property type="entry name" value="DEATH domain"/>
    <property type="match status" value="1"/>
</dbReference>
<dbReference type="EMBL" id="CP111014">
    <property type="protein sequence ID" value="WAQ97979.1"/>
    <property type="molecule type" value="Genomic_DNA"/>
</dbReference>
<reference evidence="8" key="1">
    <citation type="submission" date="2022-11" db="EMBL/GenBank/DDBJ databases">
        <title>Centuries of genome instability and evolution in soft-shell clam transmissible cancer (bioRxiv).</title>
        <authorList>
            <person name="Hart S.F.M."/>
            <person name="Yonemitsu M.A."/>
            <person name="Giersch R.M."/>
            <person name="Beal B.F."/>
            <person name="Arriagada G."/>
            <person name="Davis B.W."/>
            <person name="Ostrander E.A."/>
            <person name="Goff S.P."/>
            <person name="Metzger M.J."/>
        </authorList>
    </citation>
    <scope>NUCLEOTIDE SEQUENCE</scope>
    <source>
        <strain evidence="8">MELC-2E11</strain>
        <tissue evidence="8">Siphon/mantle</tissue>
    </source>
</reference>
<feature type="region of interest" description="Disordered" evidence="6">
    <location>
        <begin position="388"/>
        <end position="411"/>
    </location>
</feature>
<keyword evidence="4" id="KW-0832">Ubl conjugation</keyword>
<evidence type="ECO:0000313" key="9">
    <source>
        <dbReference type="Proteomes" id="UP001164746"/>
    </source>
</evidence>
<name>A0ABY7DJU9_MYAAR</name>
<evidence type="ECO:0000259" key="7">
    <source>
        <dbReference type="Pfam" id="PF16739"/>
    </source>
</evidence>
<evidence type="ECO:0000256" key="6">
    <source>
        <dbReference type="SAM" id="MobiDB-lite"/>
    </source>
</evidence>
<dbReference type="Proteomes" id="UP001164746">
    <property type="component" value="Chromosome 3"/>
</dbReference>
<keyword evidence="2" id="KW-0597">Phosphoprotein</keyword>
<keyword evidence="9" id="KW-1185">Reference proteome</keyword>
<evidence type="ECO:0000313" key="8">
    <source>
        <dbReference type="EMBL" id="WAQ97979.1"/>
    </source>
</evidence>
<keyword evidence="5" id="KW-0391">Immunity</keyword>
<organism evidence="8 9">
    <name type="scientific">Mya arenaria</name>
    <name type="common">Soft-shell clam</name>
    <dbReference type="NCBI Taxonomy" id="6604"/>
    <lineage>
        <taxon>Eukaryota</taxon>
        <taxon>Metazoa</taxon>
        <taxon>Spiralia</taxon>
        <taxon>Lophotrochozoa</taxon>
        <taxon>Mollusca</taxon>
        <taxon>Bivalvia</taxon>
        <taxon>Autobranchia</taxon>
        <taxon>Heteroconchia</taxon>
        <taxon>Euheterodonta</taxon>
        <taxon>Imparidentia</taxon>
        <taxon>Neoheterodontei</taxon>
        <taxon>Myida</taxon>
        <taxon>Myoidea</taxon>
        <taxon>Myidae</taxon>
        <taxon>Mya</taxon>
    </lineage>
</organism>
<accession>A0ABY7DJU9</accession>
<dbReference type="CDD" id="cd01671">
    <property type="entry name" value="CARD"/>
    <property type="match status" value="1"/>
</dbReference>
<dbReference type="InterPro" id="IPR011029">
    <property type="entry name" value="DEATH-like_dom_sf"/>
</dbReference>
<sequence length="558" mass="64116">MGNQLSRQQHGNYEIRHEDEEDINTVTSVRSSSLESGYHDSLTSTLTSVQSRLSPAFGQMENRDGEADIKYMVEAFQPILERTLIIGELLPYLSFLHASDSLNCLTQKESVQKLIKLIEHSNEKGKWTAFLNALHCADYQPMVNILQSFTEKDLLEDRAILRILKPAFIKEIHPVECVDCLVERNVLNESDMEAVQAEKDRRGDIAATCVLLDRLPNRNSDWLLHFINCLSHLGRDDLAAILVVPEVTVIQSEKNQHKADTTIRKEVFYKEEPYSTNRVSQQPSVEIENTERKEITIRAGDETHASPVFQGSRNATLRKRLQEERNDSVYDSIDNYHRSPSASRKTEEQDLDYWYWNKHRNTNVLERETIKINSHNYTATSNDIPDVLPSVSKVTTDRNDNDQRQSSNEHIQYSGGKATYKYNGRLYYERSEVRDANVVPTERKCNEALMEQTEDEDDGGYSTTDKLLAGTTNDDHLTLKESIIRELEQYIEQIVKERVREELEKQSFGVPSEVCVGGRIYSLQDSADNWTLQNTVYNASRHTYVSFSDISQNAEVLY</sequence>
<evidence type="ECO:0000256" key="1">
    <source>
        <dbReference type="ARBA" id="ARBA00022499"/>
    </source>
</evidence>
<evidence type="ECO:0000256" key="4">
    <source>
        <dbReference type="ARBA" id="ARBA00022843"/>
    </source>
</evidence>
<dbReference type="InterPro" id="IPR031964">
    <property type="entry name" value="CARD_dom"/>
</dbReference>
<dbReference type="Gene3D" id="1.10.533.10">
    <property type="entry name" value="Death Domain, Fas"/>
    <property type="match status" value="2"/>
</dbReference>
<feature type="domain" description="Caspase recruitment" evidence="7">
    <location>
        <begin position="157"/>
        <end position="240"/>
    </location>
</feature>
<protein>
    <recommendedName>
        <fullName evidence="7">Caspase recruitment domain-containing protein</fullName>
    </recommendedName>
</protein>